<reference evidence="1 2" key="1">
    <citation type="submission" date="2016-10" db="EMBL/GenBank/DDBJ databases">
        <title>Arsenicibacter rosenii gen. nov., sp. nov., an efficient arsenic-methylating bacterium isolated from an arsenic-contaminated paddy soil.</title>
        <authorList>
            <person name="Huang K."/>
        </authorList>
    </citation>
    <scope>NUCLEOTIDE SEQUENCE [LARGE SCALE GENOMIC DNA]</scope>
    <source>
        <strain evidence="1 2">SM-1</strain>
    </source>
</reference>
<organism evidence="1 2">
    <name type="scientific">Arsenicibacter rosenii</name>
    <dbReference type="NCBI Taxonomy" id="1750698"/>
    <lineage>
        <taxon>Bacteria</taxon>
        <taxon>Pseudomonadati</taxon>
        <taxon>Bacteroidota</taxon>
        <taxon>Cytophagia</taxon>
        <taxon>Cytophagales</taxon>
        <taxon>Spirosomataceae</taxon>
        <taxon>Arsenicibacter</taxon>
    </lineage>
</organism>
<protein>
    <submittedName>
        <fullName evidence="1">Uncharacterized protein</fullName>
    </submittedName>
</protein>
<gene>
    <name evidence="1" type="ORF">BLX24_29155</name>
</gene>
<dbReference type="AlphaFoldDB" id="A0A1S2VA55"/>
<comment type="caution">
    <text evidence="1">The sequence shown here is derived from an EMBL/GenBank/DDBJ whole genome shotgun (WGS) entry which is preliminary data.</text>
</comment>
<keyword evidence="2" id="KW-1185">Reference proteome</keyword>
<dbReference type="EMBL" id="MORL01000051">
    <property type="protein sequence ID" value="OIN55611.1"/>
    <property type="molecule type" value="Genomic_DNA"/>
</dbReference>
<accession>A0A1S2VA55</accession>
<dbReference type="Proteomes" id="UP000181790">
    <property type="component" value="Unassembled WGS sequence"/>
</dbReference>
<name>A0A1S2VA55_9BACT</name>
<evidence type="ECO:0000313" key="2">
    <source>
        <dbReference type="Proteomes" id="UP000181790"/>
    </source>
</evidence>
<sequence length="85" mass="9979">MNKCKDYEFEVIRLVFEDVISIRFVEEENVSSLLVNAALIKKVNGVIIVDFFPLFYGENDLRENVESDFMIKCRGIHYDEVNKEV</sequence>
<proteinExistence type="predicted"/>
<evidence type="ECO:0000313" key="1">
    <source>
        <dbReference type="EMBL" id="OIN55611.1"/>
    </source>
</evidence>